<protein>
    <submittedName>
        <fullName evidence="3">PLP-dependent transferase</fullName>
    </submittedName>
</protein>
<dbReference type="PANTHER" id="PTHR43092">
    <property type="entry name" value="L-CYSTEINE DESULFHYDRASE"/>
    <property type="match status" value="1"/>
</dbReference>
<dbReference type="OrthoDB" id="5978656at2759"/>
<evidence type="ECO:0000313" key="3">
    <source>
        <dbReference type="EMBL" id="KAF2010394.1"/>
    </source>
</evidence>
<dbReference type="RefSeq" id="XP_033378733.1">
    <property type="nucleotide sequence ID" value="XM_033529247.1"/>
</dbReference>
<dbReference type="GeneID" id="54286644"/>
<accession>A0A6A5XC89</accession>
<name>A0A6A5XC89_9PLEO</name>
<evidence type="ECO:0000313" key="4">
    <source>
        <dbReference type="Proteomes" id="UP000799778"/>
    </source>
</evidence>
<dbReference type="EMBL" id="ML978076">
    <property type="protein sequence ID" value="KAF2010394.1"/>
    <property type="molecule type" value="Genomic_DNA"/>
</dbReference>
<dbReference type="PANTHER" id="PTHR43092:SF2">
    <property type="entry name" value="HERCYNYLCYSTEINE SULFOXIDE LYASE"/>
    <property type="match status" value="1"/>
</dbReference>
<dbReference type="Pfam" id="PF00266">
    <property type="entry name" value="Aminotran_5"/>
    <property type="match status" value="1"/>
</dbReference>
<dbReference type="Gene3D" id="3.40.640.10">
    <property type="entry name" value="Type I PLP-dependent aspartate aminotransferase-like (Major domain)"/>
    <property type="match status" value="1"/>
</dbReference>
<keyword evidence="1" id="KW-0663">Pyridoxal phosphate</keyword>
<sequence length="453" mass="50882">MASSTLAVRESGPSKFGKELRKDFLFDENWLNLNHGSFGTYPRKIQTILRGFQDEAEARPDKFIRYDYPQYLDESRLAVSKVLNAPVEGVVFVPNATTGVNTVFRNLVFEKGDKILYLDNIYGACEKTIAYITETTPAEAIKMHYELPFEDDSFVEDFKKTIKQEQEKGSKVKIALFDAVVSMPGVRLPFERLTEACRELGVLSCIDAAHGIGHVEIDIEKLDPDFFVSNCHKWLFAPRGCAVFYVPVRNQHLIRSTLPTSHGFIPQLKPGVKIRTPLPVVGVKSLWVSNFQFVGTIDSAPYLCVPESIKYRESIGGEKAIIDYCHNLAKTAAARTAEILGTEVMDNSTRTITDCCLTNVRLPLSLAELEPIAVKAGIEKDDVAGVATAWMHTAFIEDYETFLALIFYNGNWWVRLSAQVYLGLEDFEWAAQKLKEVIERVKKGEFIPSGSKL</sequence>
<dbReference type="AlphaFoldDB" id="A0A6A5XC89"/>
<evidence type="ECO:0000259" key="2">
    <source>
        <dbReference type="Pfam" id="PF00266"/>
    </source>
</evidence>
<evidence type="ECO:0000256" key="1">
    <source>
        <dbReference type="ARBA" id="ARBA00022898"/>
    </source>
</evidence>
<dbReference type="GO" id="GO:0016740">
    <property type="term" value="F:transferase activity"/>
    <property type="evidence" value="ECO:0007669"/>
    <property type="project" value="UniProtKB-KW"/>
</dbReference>
<keyword evidence="3" id="KW-0808">Transferase</keyword>
<feature type="domain" description="Aminotransferase class V" evidence="2">
    <location>
        <begin position="71"/>
        <end position="357"/>
    </location>
</feature>
<keyword evidence="4" id="KW-1185">Reference proteome</keyword>
<proteinExistence type="predicted"/>
<dbReference type="SUPFAM" id="SSF53383">
    <property type="entry name" value="PLP-dependent transferases"/>
    <property type="match status" value="1"/>
</dbReference>
<dbReference type="InterPro" id="IPR015421">
    <property type="entry name" value="PyrdxlP-dep_Trfase_major"/>
</dbReference>
<gene>
    <name evidence="3" type="ORF">BU24DRAFT_427522</name>
</gene>
<organism evidence="3 4">
    <name type="scientific">Aaosphaeria arxii CBS 175.79</name>
    <dbReference type="NCBI Taxonomy" id="1450172"/>
    <lineage>
        <taxon>Eukaryota</taxon>
        <taxon>Fungi</taxon>
        <taxon>Dikarya</taxon>
        <taxon>Ascomycota</taxon>
        <taxon>Pezizomycotina</taxon>
        <taxon>Dothideomycetes</taxon>
        <taxon>Pleosporomycetidae</taxon>
        <taxon>Pleosporales</taxon>
        <taxon>Pleosporales incertae sedis</taxon>
        <taxon>Aaosphaeria</taxon>
    </lineage>
</organism>
<dbReference type="InterPro" id="IPR015424">
    <property type="entry name" value="PyrdxlP-dep_Trfase"/>
</dbReference>
<reference evidence="3" key="1">
    <citation type="journal article" date="2020" name="Stud. Mycol.">
        <title>101 Dothideomycetes genomes: a test case for predicting lifestyles and emergence of pathogens.</title>
        <authorList>
            <person name="Haridas S."/>
            <person name="Albert R."/>
            <person name="Binder M."/>
            <person name="Bloem J."/>
            <person name="Labutti K."/>
            <person name="Salamov A."/>
            <person name="Andreopoulos B."/>
            <person name="Baker S."/>
            <person name="Barry K."/>
            <person name="Bills G."/>
            <person name="Bluhm B."/>
            <person name="Cannon C."/>
            <person name="Castanera R."/>
            <person name="Culley D."/>
            <person name="Daum C."/>
            <person name="Ezra D."/>
            <person name="Gonzalez J."/>
            <person name="Henrissat B."/>
            <person name="Kuo A."/>
            <person name="Liang C."/>
            <person name="Lipzen A."/>
            <person name="Lutzoni F."/>
            <person name="Magnuson J."/>
            <person name="Mondo S."/>
            <person name="Nolan M."/>
            <person name="Ohm R."/>
            <person name="Pangilinan J."/>
            <person name="Park H.-J."/>
            <person name="Ramirez L."/>
            <person name="Alfaro M."/>
            <person name="Sun H."/>
            <person name="Tritt A."/>
            <person name="Yoshinaga Y."/>
            <person name="Zwiers L.-H."/>
            <person name="Turgeon B."/>
            <person name="Goodwin S."/>
            <person name="Spatafora J."/>
            <person name="Crous P."/>
            <person name="Grigoriev I."/>
        </authorList>
    </citation>
    <scope>NUCLEOTIDE SEQUENCE</scope>
    <source>
        <strain evidence="3">CBS 175.79</strain>
    </source>
</reference>
<dbReference type="InterPro" id="IPR000192">
    <property type="entry name" value="Aminotrans_V_dom"/>
</dbReference>
<dbReference type="Proteomes" id="UP000799778">
    <property type="component" value="Unassembled WGS sequence"/>
</dbReference>